<accession>A0A848F8N1</accession>
<name>A0A848F8N1_9BURK</name>
<dbReference type="RefSeq" id="WP_169160620.1">
    <property type="nucleotide sequence ID" value="NZ_JABBFW010000007.1"/>
</dbReference>
<gene>
    <name evidence="1" type="ORF">HHL10_12100</name>
</gene>
<protein>
    <submittedName>
        <fullName evidence="1">Uncharacterized protein</fullName>
    </submittedName>
</protein>
<keyword evidence="2" id="KW-1185">Reference proteome</keyword>
<proteinExistence type="predicted"/>
<organism evidence="1 2">
    <name type="scientific">Azohydromonas caseinilytica</name>
    <dbReference type="NCBI Taxonomy" id="2728836"/>
    <lineage>
        <taxon>Bacteria</taxon>
        <taxon>Pseudomonadati</taxon>
        <taxon>Pseudomonadota</taxon>
        <taxon>Betaproteobacteria</taxon>
        <taxon>Burkholderiales</taxon>
        <taxon>Sphaerotilaceae</taxon>
        <taxon>Azohydromonas</taxon>
    </lineage>
</organism>
<sequence>MAFLESPLGGLDSRTPRQAIKQGQAQRVIELAAQVLHSLSRVRNQNIRDSNQNSFCPWGCMKKYSKSLALWVRIETTN</sequence>
<evidence type="ECO:0000313" key="1">
    <source>
        <dbReference type="EMBL" id="NML15712.1"/>
    </source>
</evidence>
<reference evidence="1 2" key="1">
    <citation type="submission" date="2020-04" db="EMBL/GenBank/DDBJ databases">
        <title>Azohydromonas sp. isolated from soil.</title>
        <authorList>
            <person name="Dahal R.H."/>
        </authorList>
    </citation>
    <scope>NUCLEOTIDE SEQUENCE [LARGE SCALE GENOMIC DNA]</scope>
    <source>
        <strain evidence="1 2">G-1-1-14</strain>
    </source>
</reference>
<evidence type="ECO:0000313" key="2">
    <source>
        <dbReference type="Proteomes" id="UP000574067"/>
    </source>
</evidence>
<comment type="caution">
    <text evidence="1">The sequence shown here is derived from an EMBL/GenBank/DDBJ whole genome shotgun (WGS) entry which is preliminary data.</text>
</comment>
<dbReference type="AlphaFoldDB" id="A0A848F8N1"/>
<dbReference type="Proteomes" id="UP000574067">
    <property type="component" value="Unassembled WGS sequence"/>
</dbReference>
<dbReference type="EMBL" id="JABBFW010000007">
    <property type="protein sequence ID" value="NML15712.1"/>
    <property type="molecule type" value="Genomic_DNA"/>
</dbReference>